<sequence>MPLSCQRALFDLPDDITYLNSASQSPALGTSFEGGMRGLRRKLHPWTPERANLASEMERCRSLFGGLIGAETDDVAIVFSTSYGIATAAANLRLEPGKDVLMLGGQFPSNVYAWIRLARIAGGDVRLVRRGEDFDWTGPVLESLDDGVGIVALPNCHWSDGSLVDLEAVSAECRRRGIPLVVDATQSIAARPFDLRTVQADFVVASGYKWLLCPDTMGFMYVAPKHHRGMPLELNQQSRIDAPSMESGDGIGGALKPNARRYDMGAADSMIHMPMSVAALEQITDWTPAAIHAYLTELVDAVADRAAERGLIHPAKNRRIGHFIGLYRETPWPDGLAQKLAARGIHISFRNNALRISPYLFNDMDDIDRLFEALDAELA</sequence>
<accession>A0A9J7ARB9</accession>
<dbReference type="InterPro" id="IPR015421">
    <property type="entry name" value="PyrdxlP-dep_Trfase_major"/>
</dbReference>
<dbReference type="Pfam" id="PF00266">
    <property type="entry name" value="Aminotran_5"/>
    <property type="match status" value="1"/>
</dbReference>
<dbReference type="EMBL" id="CP102480">
    <property type="protein sequence ID" value="UUX50155.1"/>
    <property type="molecule type" value="Genomic_DNA"/>
</dbReference>
<evidence type="ECO:0000259" key="2">
    <source>
        <dbReference type="Pfam" id="PF00266"/>
    </source>
</evidence>
<dbReference type="PANTHER" id="PTHR43586">
    <property type="entry name" value="CYSTEINE DESULFURASE"/>
    <property type="match status" value="1"/>
</dbReference>
<evidence type="ECO:0000256" key="1">
    <source>
        <dbReference type="ARBA" id="ARBA00022898"/>
    </source>
</evidence>
<dbReference type="InterPro" id="IPR015424">
    <property type="entry name" value="PyrdxlP-dep_Trfase"/>
</dbReference>
<keyword evidence="4" id="KW-1185">Reference proteome</keyword>
<proteinExistence type="predicted"/>
<keyword evidence="1" id="KW-0663">Pyridoxal phosphate</keyword>
<reference evidence="3" key="1">
    <citation type="submission" date="2022-08" db="EMBL/GenBank/DDBJ databases">
        <title>Nisaea acidiphila sp. nov., isolated from a marine algal debris and emended description of the genus Nisaea Urios et al. 2008.</title>
        <authorList>
            <person name="Kwon K."/>
        </authorList>
    </citation>
    <scope>NUCLEOTIDE SEQUENCE</scope>
    <source>
        <strain evidence="3">MEBiC11861</strain>
    </source>
</reference>
<evidence type="ECO:0000313" key="3">
    <source>
        <dbReference type="EMBL" id="UUX50155.1"/>
    </source>
</evidence>
<dbReference type="Gene3D" id="3.40.640.10">
    <property type="entry name" value="Type I PLP-dependent aspartate aminotransferase-like (Major domain)"/>
    <property type="match status" value="1"/>
</dbReference>
<gene>
    <name evidence="3" type="ORF">NUH88_00325</name>
</gene>
<dbReference type="SUPFAM" id="SSF53383">
    <property type="entry name" value="PLP-dependent transferases"/>
    <property type="match status" value="1"/>
</dbReference>
<dbReference type="GO" id="GO:0008483">
    <property type="term" value="F:transaminase activity"/>
    <property type="evidence" value="ECO:0007669"/>
    <property type="project" value="UniProtKB-KW"/>
</dbReference>
<dbReference type="PANTHER" id="PTHR43586:SF15">
    <property type="entry name" value="BLR3095 PROTEIN"/>
    <property type="match status" value="1"/>
</dbReference>
<name>A0A9J7ARB9_9PROT</name>
<dbReference type="Gene3D" id="3.90.1150.10">
    <property type="entry name" value="Aspartate Aminotransferase, domain 1"/>
    <property type="match status" value="1"/>
</dbReference>
<organism evidence="3 4">
    <name type="scientific">Nisaea acidiphila</name>
    <dbReference type="NCBI Taxonomy" id="1862145"/>
    <lineage>
        <taxon>Bacteria</taxon>
        <taxon>Pseudomonadati</taxon>
        <taxon>Pseudomonadota</taxon>
        <taxon>Alphaproteobacteria</taxon>
        <taxon>Rhodospirillales</taxon>
        <taxon>Thalassobaculaceae</taxon>
        <taxon>Nisaea</taxon>
    </lineage>
</organism>
<dbReference type="Proteomes" id="UP001060336">
    <property type="component" value="Chromosome"/>
</dbReference>
<feature type="domain" description="Aminotransferase class V" evidence="2">
    <location>
        <begin position="52"/>
        <end position="370"/>
    </location>
</feature>
<dbReference type="KEGG" id="naci:NUH88_00325"/>
<keyword evidence="3" id="KW-0032">Aminotransferase</keyword>
<dbReference type="RefSeq" id="WP_257769218.1">
    <property type="nucleotide sequence ID" value="NZ_CP102480.1"/>
</dbReference>
<dbReference type="AlphaFoldDB" id="A0A9J7ARB9"/>
<evidence type="ECO:0000313" key="4">
    <source>
        <dbReference type="Proteomes" id="UP001060336"/>
    </source>
</evidence>
<protein>
    <submittedName>
        <fullName evidence="3">Aminotransferase class V-fold PLP-dependent enzyme</fullName>
    </submittedName>
</protein>
<dbReference type="InterPro" id="IPR000192">
    <property type="entry name" value="Aminotrans_V_dom"/>
</dbReference>
<dbReference type="InterPro" id="IPR015422">
    <property type="entry name" value="PyrdxlP-dep_Trfase_small"/>
</dbReference>
<keyword evidence="3" id="KW-0808">Transferase</keyword>